<dbReference type="EMBL" id="JAZGQO010000011">
    <property type="protein sequence ID" value="KAK6173464.1"/>
    <property type="molecule type" value="Genomic_DNA"/>
</dbReference>
<evidence type="ECO:0008006" key="4">
    <source>
        <dbReference type="Google" id="ProtNLM"/>
    </source>
</evidence>
<accession>A0AAN8JFQ9</accession>
<dbReference type="PANTHER" id="PTHR22654">
    <property type="entry name" value="G PROTEIN PATHWAY SUPPRESSOR 2"/>
    <property type="match status" value="1"/>
</dbReference>
<feature type="compositionally biased region" description="Polar residues" evidence="1">
    <location>
        <begin position="375"/>
        <end position="399"/>
    </location>
</feature>
<dbReference type="GO" id="GO:0006357">
    <property type="term" value="P:regulation of transcription by RNA polymerase II"/>
    <property type="evidence" value="ECO:0007669"/>
    <property type="project" value="TreeGrafter"/>
</dbReference>
<feature type="compositionally biased region" description="Low complexity" evidence="1">
    <location>
        <begin position="322"/>
        <end position="348"/>
    </location>
</feature>
<dbReference type="Proteomes" id="UP001347796">
    <property type="component" value="Unassembled WGS sequence"/>
</dbReference>
<protein>
    <recommendedName>
        <fullName evidence="4">G protein pathway suppressor 2</fullName>
    </recommendedName>
</protein>
<organism evidence="2 3">
    <name type="scientific">Patella caerulea</name>
    <name type="common">Rayed Mediterranean limpet</name>
    <dbReference type="NCBI Taxonomy" id="87958"/>
    <lineage>
        <taxon>Eukaryota</taxon>
        <taxon>Metazoa</taxon>
        <taxon>Spiralia</taxon>
        <taxon>Lophotrochozoa</taxon>
        <taxon>Mollusca</taxon>
        <taxon>Gastropoda</taxon>
        <taxon>Patellogastropoda</taxon>
        <taxon>Patelloidea</taxon>
        <taxon>Patellidae</taxon>
        <taxon>Patella</taxon>
    </lineage>
</organism>
<feature type="region of interest" description="Disordered" evidence="1">
    <location>
        <begin position="153"/>
        <end position="198"/>
    </location>
</feature>
<name>A0AAN8JFQ9_PATCE</name>
<feature type="compositionally biased region" description="Basic and acidic residues" evidence="1">
    <location>
        <begin position="92"/>
        <end position="108"/>
    </location>
</feature>
<evidence type="ECO:0000256" key="1">
    <source>
        <dbReference type="SAM" id="MobiDB-lite"/>
    </source>
</evidence>
<feature type="region of interest" description="Disordered" evidence="1">
    <location>
        <begin position="24"/>
        <end position="60"/>
    </location>
</feature>
<keyword evidence="3" id="KW-1185">Reference proteome</keyword>
<proteinExistence type="predicted"/>
<comment type="caution">
    <text evidence="2">The sequence shown here is derived from an EMBL/GenBank/DDBJ whole genome shotgun (WGS) entry which is preliminary data.</text>
</comment>
<dbReference type="InterPro" id="IPR026094">
    <property type="entry name" value="GPS2"/>
</dbReference>
<dbReference type="PANTHER" id="PTHR22654:SF2">
    <property type="entry name" value="G PROTEIN PATHWAY SUPPRESSOR 2"/>
    <property type="match status" value="1"/>
</dbReference>
<evidence type="ECO:0000313" key="3">
    <source>
        <dbReference type="Proteomes" id="UP001347796"/>
    </source>
</evidence>
<dbReference type="GO" id="GO:0003712">
    <property type="term" value="F:transcription coregulator activity"/>
    <property type="evidence" value="ECO:0007669"/>
    <property type="project" value="TreeGrafter"/>
</dbReference>
<feature type="region of interest" description="Disordered" evidence="1">
    <location>
        <begin position="320"/>
        <end position="399"/>
    </location>
</feature>
<feature type="compositionally biased region" description="Low complexity" evidence="1">
    <location>
        <begin position="361"/>
        <end position="374"/>
    </location>
</feature>
<sequence length="399" mass="45626">MPALVERPKLTKMMYKVLQQHIMRERERKKQEQEQDELMERLKKEREQKKKQEERDNLTLEQTKEEIQKFEQKLESLKQEKHTLFLKLKKILNQEEENRKRVQIKEQSELNLQASYAPPPTHSLPVSGHPVMLQPAAISVRPQLYKPPHIMHQPVKRQRSPSPPPHSSASYQTYAHSEAKYPHSSYPQQAKAAAAHPTIYQHQQPDYKAASYPQSQASHVVYANQPGASYQQGVNYSPSQSQAGKYNPANPSAFQSYPSHYTQHQQKAIGEAYSQGYAIQRAQQPAYLNSPHSTNLQQLEHQKPTGFNEEKFKIQQPSIRGMAPMPGQQPALMQQLQLQQQQQQQAPPKGSIVTGYPARTQGSSQVPVSSYQQPTTVQSNFNTQQGGRASFSNSARYYP</sequence>
<reference evidence="2 3" key="1">
    <citation type="submission" date="2024-01" db="EMBL/GenBank/DDBJ databases">
        <title>The genome of the rayed Mediterranean limpet Patella caerulea (Linnaeus, 1758).</title>
        <authorList>
            <person name="Anh-Thu Weber A."/>
            <person name="Halstead-Nussloch G."/>
        </authorList>
    </citation>
    <scope>NUCLEOTIDE SEQUENCE [LARGE SCALE GENOMIC DNA]</scope>
    <source>
        <strain evidence="2">AATW-2023a</strain>
        <tissue evidence="2">Whole specimen</tissue>
    </source>
</reference>
<dbReference type="GO" id="GO:0005667">
    <property type="term" value="C:transcription regulator complex"/>
    <property type="evidence" value="ECO:0007669"/>
    <property type="project" value="TreeGrafter"/>
</dbReference>
<gene>
    <name evidence="2" type="ORF">SNE40_016908</name>
</gene>
<evidence type="ECO:0000313" key="2">
    <source>
        <dbReference type="EMBL" id="KAK6173464.1"/>
    </source>
</evidence>
<dbReference type="AlphaFoldDB" id="A0AAN8JFQ9"/>
<dbReference type="Pfam" id="PF15991">
    <property type="entry name" value="G_path_suppress"/>
    <property type="match status" value="1"/>
</dbReference>
<feature type="region of interest" description="Disordered" evidence="1">
    <location>
        <begin position="91"/>
        <end position="129"/>
    </location>
</feature>